<evidence type="ECO:0000256" key="1">
    <source>
        <dbReference type="SAM" id="MobiDB-lite"/>
    </source>
</evidence>
<organism evidence="2 3">
    <name type="scientific">Elysia crispata</name>
    <name type="common">lettuce slug</name>
    <dbReference type="NCBI Taxonomy" id="231223"/>
    <lineage>
        <taxon>Eukaryota</taxon>
        <taxon>Metazoa</taxon>
        <taxon>Spiralia</taxon>
        <taxon>Lophotrochozoa</taxon>
        <taxon>Mollusca</taxon>
        <taxon>Gastropoda</taxon>
        <taxon>Heterobranchia</taxon>
        <taxon>Euthyneura</taxon>
        <taxon>Panpulmonata</taxon>
        <taxon>Sacoglossa</taxon>
        <taxon>Placobranchoidea</taxon>
        <taxon>Plakobranchidae</taxon>
        <taxon>Elysia</taxon>
    </lineage>
</organism>
<evidence type="ECO:0000313" key="3">
    <source>
        <dbReference type="Proteomes" id="UP001283361"/>
    </source>
</evidence>
<keyword evidence="3" id="KW-1185">Reference proteome</keyword>
<sequence length="156" mass="17701">MDTDNREISLRLSPGLFSAHLSALPSVCPFVNPEADEPVHLWIRDLMQRDNPILHEGHMVHRAACHELWLGREEGEGVVVSLGQEEEERRGETNLEDGNPQSCDCPPPSCRHELLRTLDWKDARAEDLRTLTCPLRLTSPSLCTPHCLLSPWLLLR</sequence>
<gene>
    <name evidence="2" type="ORF">RRG08_031815</name>
</gene>
<accession>A0AAE0Y5K0</accession>
<proteinExistence type="predicted"/>
<dbReference type="EMBL" id="JAWDGP010006875">
    <property type="protein sequence ID" value="KAK3733875.1"/>
    <property type="molecule type" value="Genomic_DNA"/>
</dbReference>
<feature type="region of interest" description="Disordered" evidence="1">
    <location>
        <begin position="83"/>
        <end position="102"/>
    </location>
</feature>
<dbReference type="Proteomes" id="UP001283361">
    <property type="component" value="Unassembled WGS sequence"/>
</dbReference>
<evidence type="ECO:0000313" key="2">
    <source>
        <dbReference type="EMBL" id="KAK3733875.1"/>
    </source>
</evidence>
<name>A0AAE0Y5K0_9GAST</name>
<comment type="caution">
    <text evidence="2">The sequence shown here is derived from an EMBL/GenBank/DDBJ whole genome shotgun (WGS) entry which is preliminary data.</text>
</comment>
<reference evidence="2" key="1">
    <citation type="journal article" date="2023" name="G3 (Bethesda)">
        <title>A reference genome for the long-term kleptoplast-retaining sea slug Elysia crispata morphotype clarki.</title>
        <authorList>
            <person name="Eastman K.E."/>
            <person name="Pendleton A.L."/>
            <person name="Shaikh M.A."/>
            <person name="Suttiyut T."/>
            <person name="Ogas R."/>
            <person name="Tomko P."/>
            <person name="Gavelis G."/>
            <person name="Widhalm J.R."/>
            <person name="Wisecaver J.H."/>
        </authorList>
    </citation>
    <scope>NUCLEOTIDE SEQUENCE</scope>
    <source>
        <strain evidence="2">ECLA1</strain>
    </source>
</reference>
<protein>
    <submittedName>
        <fullName evidence="2">Uncharacterized protein</fullName>
    </submittedName>
</protein>
<dbReference type="AlphaFoldDB" id="A0AAE0Y5K0"/>